<name>A0AAD9VBP2_ACRCE</name>
<reference evidence="1" key="1">
    <citation type="journal article" date="2023" name="G3 (Bethesda)">
        <title>Whole genome assembly and annotation of the endangered Caribbean coral Acropora cervicornis.</title>
        <authorList>
            <person name="Selwyn J.D."/>
            <person name="Vollmer S.V."/>
        </authorList>
    </citation>
    <scope>NUCLEOTIDE SEQUENCE</scope>
    <source>
        <strain evidence="1">K2</strain>
    </source>
</reference>
<sequence>MSTRLDLPSQALFQFFPLKINNLMSENQAYFFLNFVRELGTPAPELIVRGGERDPLDCLLTIAEVSNYDEAMRDPEFELESRYDFILNDNGEIIHQLSNESDKINLEENAAFEITTDNSETNMKNESQFLASSIATTQLQQGRIQDIEKEGAGH</sequence>
<accession>A0AAD9VBP2</accession>
<gene>
    <name evidence="1" type="ORF">P5673_006450</name>
</gene>
<dbReference type="Proteomes" id="UP001249851">
    <property type="component" value="Unassembled WGS sequence"/>
</dbReference>
<dbReference type="EMBL" id="JARQWQ010000011">
    <property type="protein sequence ID" value="KAK2568531.1"/>
    <property type="molecule type" value="Genomic_DNA"/>
</dbReference>
<protein>
    <submittedName>
        <fullName evidence="1">Uncharacterized protein</fullName>
    </submittedName>
</protein>
<organism evidence="1 2">
    <name type="scientific">Acropora cervicornis</name>
    <name type="common">Staghorn coral</name>
    <dbReference type="NCBI Taxonomy" id="6130"/>
    <lineage>
        <taxon>Eukaryota</taxon>
        <taxon>Metazoa</taxon>
        <taxon>Cnidaria</taxon>
        <taxon>Anthozoa</taxon>
        <taxon>Hexacorallia</taxon>
        <taxon>Scleractinia</taxon>
        <taxon>Astrocoeniina</taxon>
        <taxon>Acroporidae</taxon>
        <taxon>Acropora</taxon>
    </lineage>
</organism>
<keyword evidence="2" id="KW-1185">Reference proteome</keyword>
<reference evidence="1" key="2">
    <citation type="journal article" date="2023" name="Science">
        <title>Genomic signatures of disease resistance in endangered staghorn corals.</title>
        <authorList>
            <person name="Vollmer S.V."/>
            <person name="Selwyn J.D."/>
            <person name="Despard B.A."/>
            <person name="Roesel C.L."/>
        </authorList>
    </citation>
    <scope>NUCLEOTIDE SEQUENCE</scope>
    <source>
        <strain evidence="1">K2</strain>
    </source>
</reference>
<comment type="caution">
    <text evidence="1">The sequence shown here is derived from an EMBL/GenBank/DDBJ whole genome shotgun (WGS) entry which is preliminary data.</text>
</comment>
<proteinExistence type="predicted"/>
<evidence type="ECO:0000313" key="1">
    <source>
        <dbReference type="EMBL" id="KAK2568531.1"/>
    </source>
</evidence>
<dbReference type="AlphaFoldDB" id="A0AAD9VBP2"/>
<evidence type="ECO:0000313" key="2">
    <source>
        <dbReference type="Proteomes" id="UP001249851"/>
    </source>
</evidence>